<dbReference type="InterPro" id="IPR044068">
    <property type="entry name" value="CB"/>
</dbReference>
<sequence>MEHARFTLFRQQDLLSAYSPDDTLFQPLATQQRAPADGLQSIALQKGLTLAEAIKVHVKAHSTGGATWAPKTAEEKKRTFEIVKAILGPDLPIKSIATDHVRAVRDFLQGLRARGELDPANPSTMQAEREADRLNPKTASKYFGYVRALLRWLVAEGYLEAEPGATIKLATPKSGAKKAVRPFTVEELNGIFSSPLYAGFKSKNQRHLPGTMKRQDGLYRMLLLGLHTGMRAGELLQFSKSDVRVQCHVPHIDIRPDLDLKTEGSARQVSIHPDLFEYGLVEWLAKRPKIAE</sequence>
<evidence type="ECO:0000256" key="2">
    <source>
        <dbReference type="ARBA" id="ARBA00023125"/>
    </source>
</evidence>
<dbReference type="InterPro" id="IPR010998">
    <property type="entry name" value="Integrase_recombinase_N"/>
</dbReference>
<dbReference type="PROSITE" id="PS51900">
    <property type="entry name" value="CB"/>
    <property type="match status" value="1"/>
</dbReference>
<evidence type="ECO:0000256" key="4">
    <source>
        <dbReference type="PROSITE-ProRule" id="PRU01248"/>
    </source>
</evidence>
<dbReference type="PANTHER" id="PTHR30349">
    <property type="entry name" value="PHAGE INTEGRASE-RELATED"/>
    <property type="match status" value="1"/>
</dbReference>
<feature type="domain" description="Core-binding (CB)" evidence="5">
    <location>
        <begin position="48"/>
        <end position="154"/>
    </location>
</feature>
<keyword evidence="3" id="KW-0233">DNA recombination</keyword>
<comment type="caution">
    <text evidence="6">The sequence shown here is derived from an EMBL/GenBank/DDBJ whole genome shotgun (WGS) entry which is preliminary data.</text>
</comment>
<dbReference type="EMBL" id="JBHSGQ010000009">
    <property type="protein sequence ID" value="MFC4726318.1"/>
    <property type="molecule type" value="Genomic_DNA"/>
</dbReference>
<organism evidence="6 7">
    <name type="scientific">Glycocaulis abyssi</name>
    <dbReference type="NCBI Taxonomy" id="1433403"/>
    <lineage>
        <taxon>Bacteria</taxon>
        <taxon>Pseudomonadati</taxon>
        <taxon>Pseudomonadota</taxon>
        <taxon>Alphaproteobacteria</taxon>
        <taxon>Maricaulales</taxon>
        <taxon>Maricaulaceae</taxon>
        <taxon>Glycocaulis</taxon>
    </lineage>
</organism>
<evidence type="ECO:0000259" key="5">
    <source>
        <dbReference type="PROSITE" id="PS51900"/>
    </source>
</evidence>
<dbReference type="SUPFAM" id="SSF56349">
    <property type="entry name" value="DNA breaking-rejoining enzymes"/>
    <property type="match status" value="1"/>
</dbReference>
<keyword evidence="1" id="KW-0229">DNA integration</keyword>
<evidence type="ECO:0000313" key="6">
    <source>
        <dbReference type="EMBL" id="MFC4726318.1"/>
    </source>
</evidence>
<protein>
    <submittedName>
        <fullName evidence="6">Phage integrase SAM-like domain-containing protein</fullName>
    </submittedName>
</protein>
<keyword evidence="2 4" id="KW-0238">DNA-binding</keyword>
<evidence type="ECO:0000256" key="3">
    <source>
        <dbReference type="ARBA" id="ARBA00023172"/>
    </source>
</evidence>
<reference evidence="7" key="1">
    <citation type="journal article" date="2019" name="Int. J. Syst. Evol. Microbiol.">
        <title>The Global Catalogue of Microorganisms (GCM) 10K type strain sequencing project: providing services to taxonomists for standard genome sequencing and annotation.</title>
        <authorList>
            <consortium name="The Broad Institute Genomics Platform"/>
            <consortium name="The Broad Institute Genome Sequencing Center for Infectious Disease"/>
            <person name="Wu L."/>
            <person name="Ma J."/>
        </authorList>
    </citation>
    <scope>NUCLEOTIDE SEQUENCE [LARGE SCALE GENOMIC DNA]</scope>
    <source>
        <strain evidence="7">CCUG 62981</strain>
    </source>
</reference>
<dbReference type="Gene3D" id="1.10.150.130">
    <property type="match status" value="1"/>
</dbReference>
<gene>
    <name evidence="6" type="ORF">ACFPB0_13555</name>
</gene>
<dbReference type="RefSeq" id="WP_371395113.1">
    <property type="nucleotide sequence ID" value="NZ_CP163421.1"/>
</dbReference>
<evidence type="ECO:0000313" key="7">
    <source>
        <dbReference type="Proteomes" id="UP001596024"/>
    </source>
</evidence>
<evidence type="ECO:0000256" key="1">
    <source>
        <dbReference type="ARBA" id="ARBA00022908"/>
    </source>
</evidence>
<dbReference type="Gene3D" id="1.10.443.10">
    <property type="entry name" value="Intergrase catalytic core"/>
    <property type="match status" value="1"/>
</dbReference>
<accession>A0ABV9NIC7</accession>
<dbReference type="InterPro" id="IPR050090">
    <property type="entry name" value="Tyrosine_recombinase_XerCD"/>
</dbReference>
<dbReference type="InterPro" id="IPR011010">
    <property type="entry name" value="DNA_brk_join_enz"/>
</dbReference>
<proteinExistence type="predicted"/>
<dbReference type="Proteomes" id="UP001596024">
    <property type="component" value="Unassembled WGS sequence"/>
</dbReference>
<keyword evidence="7" id="KW-1185">Reference proteome</keyword>
<name>A0ABV9NIC7_9PROT</name>
<dbReference type="InterPro" id="IPR013762">
    <property type="entry name" value="Integrase-like_cat_sf"/>
</dbReference>